<dbReference type="RefSeq" id="WP_377926784.1">
    <property type="nucleotide sequence ID" value="NZ_JBHUEM010000003.1"/>
</dbReference>
<keyword evidence="8" id="KW-1185">Reference proteome</keyword>
<name>A0ABW4LKE0_9BACI</name>
<reference evidence="8" key="1">
    <citation type="journal article" date="2019" name="Int. J. Syst. Evol. Microbiol.">
        <title>The Global Catalogue of Microorganisms (GCM) 10K type strain sequencing project: providing services to taxonomists for standard genome sequencing and annotation.</title>
        <authorList>
            <consortium name="The Broad Institute Genomics Platform"/>
            <consortium name="The Broad Institute Genome Sequencing Center for Infectious Disease"/>
            <person name="Wu L."/>
            <person name="Ma J."/>
        </authorList>
    </citation>
    <scope>NUCLEOTIDE SEQUENCE [LARGE SCALE GENOMIC DNA]</scope>
    <source>
        <strain evidence="8">CCUG 49339</strain>
    </source>
</reference>
<keyword evidence="4 6" id="KW-1133">Transmembrane helix</keyword>
<accession>A0ABW4LKE0</accession>
<evidence type="ECO:0000313" key="8">
    <source>
        <dbReference type="Proteomes" id="UP001597214"/>
    </source>
</evidence>
<feature type="transmembrane region" description="Helical" evidence="6">
    <location>
        <begin position="67"/>
        <end position="91"/>
    </location>
</feature>
<keyword evidence="3 6" id="KW-0812">Transmembrane</keyword>
<feature type="transmembrane region" description="Helical" evidence="6">
    <location>
        <begin position="12"/>
        <end position="32"/>
    </location>
</feature>
<organism evidence="7 8">
    <name type="scientific">Bacillus salitolerans</name>
    <dbReference type="NCBI Taxonomy" id="1437434"/>
    <lineage>
        <taxon>Bacteria</taxon>
        <taxon>Bacillati</taxon>
        <taxon>Bacillota</taxon>
        <taxon>Bacilli</taxon>
        <taxon>Bacillales</taxon>
        <taxon>Bacillaceae</taxon>
        <taxon>Bacillus</taxon>
    </lineage>
</organism>
<evidence type="ECO:0000256" key="5">
    <source>
        <dbReference type="ARBA" id="ARBA00023136"/>
    </source>
</evidence>
<dbReference type="NCBIfam" id="TIGR02737">
    <property type="entry name" value="caa3_CtaG"/>
    <property type="match status" value="1"/>
</dbReference>
<dbReference type="InterPro" id="IPR019108">
    <property type="entry name" value="Caa3_assmbl_CtaG-rel"/>
</dbReference>
<evidence type="ECO:0000256" key="6">
    <source>
        <dbReference type="SAM" id="Phobius"/>
    </source>
</evidence>
<feature type="transmembrane region" description="Helical" evidence="6">
    <location>
        <begin position="248"/>
        <end position="270"/>
    </location>
</feature>
<dbReference type="EMBL" id="JBHUEM010000003">
    <property type="protein sequence ID" value="MFD1735680.1"/>
    <property type="molecule type" value="Genomic_DNA"/>
</dbReference>
<comment type="subcellular location">
    <subcellularLocation>
        <location evidence="1">Cell membrane</location>
        <topology evidence="1">Multi-pass membrane protein</topology>
    </subcellularLocation>
</comment>
<protein>
    <submittedName>
        <fullName evidence="7">Cytochrome c oxidase assembly factor CtaG</fullName>
    </submittedName>
</protein>
<feature type="transmembrane region" description="Helical" evidence="6">
    <location>
        <begin position="111"/>
        <end position="131"/>
    </location>
</feature>
<evidence type="ECO:0000256" key="3">
    <source>
        <dbReference type="ARBA" id="ARBA00022692"/>
    </source>
</evidence>
<gene>
    <name evidence="7" type="primary">ctaG</name>
    <name evidence="7" type="ORF">ACFSCX_03795</name>
</gene>
<dbReference type="Proteomes" id="UP001597214">
    <property type="component" value="Unassembled WGS sequence"/>
</dbReference>
<feature type="transmembrane region" description="Helical" evidence="6">
    <location>
        <begin position="44"/>
        <end position="61"/>
    </location>
</feature>
<evidence type="ECO:0000256" key="2">
    <source>
        <dbReference type="ARBA" id="ARBA00022475"/>
    </source>
</evidence>
<feature type="transmembrane region" description="Helical" evidence="6">
    <location>
        <begin position="143"/>
        <end position="161"/>
    </location>
</feature>
<evidence type="ECO:0000256" key="4">
    <source>
        <dbReference type="ARBA" id="ARBA00022989"/>
    </source>
</evidence>
<proteinExistence type="predicted"/>
<comment type="caution">
    <text evidence="7">The sequence shown here is derived from an EMBL/GenBank/DDBJ whole genome shotgun (WGS) entry which is preliminary data.</text>
</comment>
<keyword evidence="5 6" id="KW-0472">Membrane</keyword>
<dbReference type="InterPro" id="IPR014108">
    <property type="entry name" value="Caa3-assmbl_CtaG"/>
</dbReference>
<feature type="transmembrane region" description="Helical" evidence="6">
    <location>
        <begin position="182"/>
        <end position="204"/>
    </location>
</feature>
<dbReference type="Pfam" id="PF09678">
    <property type="entry name" value="Caa3_CtaG"/>
    <property type="match status" value="1"/>
</dbReference>
<evidence type="ECO:0000256" key="1">
    <source>
        <dbReference type="ARBA" id="ARBA00004651"/>
    </source>
</evidence>
<sequence length="293" mass="33019">MDISIFGFRALWSPGFFFLIAGVVALYFYLIGKEQYKATVKQQFFFVTSMVLFYVMKGGPFDLLGHLMFSAHMTAMAVIYLAVPPLLILGIPQNLLRDIVSTKVVKPLFSFFTKPLIALILFNGLFSIYHIPLIFDVVKTDELLHSIFSTLMFLGAITMWWPVVNPLPEQQLLSPIKKIGYIFADGVLLTPACALIIFASAPMYSTYTDPTLWMSALELCVPASTLASLNIGTPELFNWFPLLEDQQLGGVIMKVVQEIVYGSILGYIFFQWAKNERQKDDVELNNMNPQPAE</sequence>
<keyword evidence="2" id="KW-1003">Cell membrane</keyword>
<evidence type="ECO:0000313" key="7">
    <source>
        <dbReference type="EMBL" id="MFD1735680.1"/>
    </source>
</evidence>